<dbReference type="InterPro" id="IPR020904">
    <property type="entry name" value="Sc_DH/Rdtase_CS"/>
</dbReference>
<protein>
    <submittedName>
        <fullName evidence="5">SDR family oxidoreductase</fullName>
    </submittedName>
</protein>
<dbReference type="EMBL" id="CP048739">
    <property type="protein sequence ID" value="QIB74391.1"/>
    <property type="molecule type" value="Genomic_DNA"/>
</dbReference>
<keyword evidence="2" id="KW-0560">Oxidoreductase</keyword>
<sequence>MSLLEGKTAVITGSSGGIGRGIARTFADHGASVVVADISEEPREGGTPTHELLQEEGAEAMYVECDVSDYDDCVAAVEAADEFGGIDVMVNNAGIVGPQDPLVDIDLEDYRNLISINLDGVVHGSKAAALAMLEQGVHGSIVNMSSVAGITGFGGITPYSAAKGGVRSFTYALASELGPDGIRVNAVHPGIIETTMTTEDSPFVGTEQEEKMLPTIPLRRVGQPEDVAGVVTFLASDLASYVTAESVIVDGGQLNTQ</sequence>
<reference evidence="5 6" key="1">
    <citation type="submission" date="2018-12" db="EMBL/GenBank/DDBJ databases">
        <title>Genome analysis provides insights into bioremediation potentialities of Halogeometricum borinquense strain N11.</title>
        <authorList>
            <person name="Najjari A."/>
            <person name="Youssef N."/>
            <person name="Fhoula I."/>
            <person name="Ben Dhia O."/>
            <person name="Mahjoubi M."/>
            <person name="Ouzari H.I."/>
            <person name="Cherif A."/>
        </authorList>
    </citation>
    <scope>NUCLEOTIDE SEQUENCE [LARGE SCALE GENOMIC DNA]</scope>
    <source>
        <strain evidence="5 6">N11</strain>
    </source>
</reference>
<dbReference type="InterPro" id="IPR036291">
    <property type="entry name" value="NAD(P)-bd_dom_sf"/>
</dbReference>
<accession>A0A482T6C7</accession>
<dbReference type="FunFam" id="3.40.50.720:FF:000084">
    <property type="entry name" value="Short-chain dehydrogenase reductase"/>
    <property type="match status" value="1"/>
</dbReference>
<evidence type="ECO:0000313" key="6">
    <source>
        <dbReference type="Proteomes" id="UP000294028"/>
    </source>
</evidence>
<comment type="similarity">
    <text evidence="1">Belongs to the short-chain dehydrogenases/reductases (SDR) family.</text>
</comment>
<dbReference type="GO" id="GO:0016616">
    <property type="term" value="F:oxidoreductase activity, acting on the CH-OH group of donors, NAD or NADP as acceptor"/>
    <property type="evidence" value="ECO:0007669"/>
    <property type="project" value="UniProtKB-ARBA"/>
</dbReference>
<dbReference type="GeneID" id="44079519"/>
<evidence type="ECO:0000259" key="3">
    <source>
        <dbReference type="SMART" id="SM00822"/>
    </source>
</evidence>
<reference evidence="4 7" key="2">
    <citation type="submission" date="2020-02" db="EMBL/GenBank/DDBJ databases">
        <title>Whole genome sequence of Halogeometricum borinquense strain wsp4.</title>
        <authorList>
            <person name="Verma D.K."/>
            <person name="Gopal K."/>
            <person name="Prasad E.S."/>
        </authorList>
    </citation>
    <scope>NUCLEOTIDE SEQUENCE [LARGE SCALE GENOMIC DNA]</scope>
    <source>
        <strain evidence="7">wsp4</strain>
        <strain evidence="4">Wsp4</strain>
    </source>
</reference>
<dbReference type="InterPro" id="IPR002347">
    <property type="entry name" value="SDR_fam"/>
</dbReference>
<dbReference type="Gene3D" id="3.40.50.720">
    <property type="entry name" value="NAD(P)-binding Rossmann-like Domain"/>
    <property type="match status" value="1"/>
</dbReference>
<evidence type="ECO:0000256" key="2">
    <source>
        <dbReference type="ARBA" id="ARBA00023002"/>
    </source>
</evidence>
<dbReference type="SMART" id="SM00822">
    <property type="entry name" value="PKS_KR"/>
    <property type="match status" value="1"/>
</dbReference>
<evidence type="ECO:0000313" key="5">
    <source>
        <dbReference type="EMBL" id="RYJ08165.1"/>
    </source>
</evidence>
<dbReference type="InterPro" id="IPR057326">
    <property type="entry name" value="KR_dom"/>
</dbReference>
<dbReference type="Proteomes" id="UP000294028">
    <property type="component" value="Unassembled WGS sequence"/>
</dbReference>
<dbReference type="Pfam" id="PF13561">
    <property type="entry name" value="adh_short_C2"/>
    <property type="match status" value="1"/>
</dbReference>
<dbReference type="EMBL" id="RZHH01000003">
    <property type="protein sequence ID" value="RYJ08165.1"/>
    <property type="molecule type" value="Genomic_DNA"/>
</dbReference>
<gene>
    <name evidence="5" type="ORF">ELS19_16460</name>
    <name evidence="4" type="ORF">G3I44_08920</name>
</gene>
<dbReference type="PANTHER" id="PTHR42760:SF133">
    <property type="entry name" value="3-OXOACYL-[ACYL-CARRIER-PROTEIN] REDUCTASE"/>
    <property type="match status" value="1"/>
</dbReference>
<dbReference type="PROSITE" id="PS00061">
    <property type="entry name" value="ADH_SHORT"/>
    <property type="match status" value="1"/>
</dbReference>
<dbReference type="NCBIfam" id="NF005559">
    <property type="entry name" value="PRK07231.1"/>
    <property type="match status" value="1"/>
</dbReference>
<evidence type="ECO:0000313" key="7">
    <source>
        <dbReference type="Proteomes" id="UP000465846"/>
    </source>
</evidence>
<evidence type="ECO:0000256" key="1">
    <source>
        <dbReference type="ARBA" id="ARBA00006484"/>
    </source>
</evidence>
<dbReference type="AlphaFoldDB" id="A0A482T6C7"/>
<dbReference type="SUPFAM" id="SSF51735">
    <property type="entry name" value="NAD(P)-binding Rossmann-fold domains"/>
    <property type="match status" value="1"/>
</dbReference>
<evidence type="ECO:0000313" key="4">
    <source>
        <dbReference type="EMBL" id="QIB74391.1"/>
    </source>
</evidence>
<name>A0A482T6C7_9EURY</name>
<dbReference type="Proteomes" id="UP000465846">
    <property type="component" value="Chromosome"/>
</dbReference>
<organism evidence="5 6">
    <name type="scientific">Halogeometricum borinquense</name>
    <dbReference type="NCBI Taxonomy" id="60847"/>
    <lineage>
        <taxon>Archaea</taxon>
        <taxon>Methanobacteriati</taxon>
        <taxon>Methanobacteriota</taxon>
        <taxon>Stenosarchaea group</taxon>
        <taxon>Halobacteria</taxon>
        <taxon>Halobacteriales</taxon>
        <taxon>Haloferacaceae</taxon>
        <taxon>Halogeometricum</taxon>
    </lineage>
</organism>
<dbReference type="RefSeq" id="WP_129785989.1">
    <property type="nucleotide sequence ID" value="NZ_CP048739.1"/>
</dbReference>
<dbReference type="PRINTS" id="PR00080">
    <property type="entry name" value="SDRFAMILY"/>
</dbReference>
<dbReference type="PANTHER" id="PTHR42760">
    <property type="entry name" value="SHORT-CHAIN DEHYDROGENASES/REDUCTASES FAMILY MEMBER"/>
    <property type="match status" value="1"/>
</dbReference>
<feature type="domain" description="Ketoreductase" evidence="3">
    <location>
        <begin position="7"/>
        <end position="194"/>
    </location>
</feature>
<dbReference type="PRINTS" id="PR00081">
    <property type="entry name" value="GDHRDH"/>
</dbReference>
<proteinExistence type="inferred from homology"/>